<dbReference type="AlphaFoldDB" id="A0A0B7NZQ6"/>
<evidence type="ECO:0008006" key="3">
    <source>
        <dbReference type="Google" id="ProtNLM"/>
    </source>
</evidence>
<proteinExistence type="predicted"/>
<reference evidence="2" key="1">
    <citation type="submission" date="2014-08" db="EMBL/GenBank/DDBJ databases">
        <authorList>
            <person name="Falentin Helene"/>
        </authorList>
    </citation>
    <scope>NUCLEOTIDE SEQUENCE</scope>
</reference>
<feature type="region of interest" description="Disordered" evidence="1">
    <location>
        <begin position="64"/>
        <end position="99"/>
    </location>
</feature>
<evidence type="ECO:0000313" key="2">
    <source>
        <dbReference type="EMBL" id="CEP26368.1"/>
    </source>
</evidence>
<name>A0A0B7NZQ6_PROFF</name>
<dbReference type="Pfam" id="PF11303">
    <property type="entry name" value="DUF3105"/>
    <property type="match status" value="1"/>
</dbReference>
<dbReference type="EMBL" id="LM676407">
    <property type="protein sequence ID" value="CEP26368.1"/>
    <property type="molecule type" value="Genomic_DNA"/>
</dbReference>
<organism evidence="2">
    <name type="scientific">Propionibacterium freudenreichii subsp. freudenreichii</name>
    <dbReference type="NCBI Taxonomy" id="66712"/>
    <lineage>
        <taxon>Bacteria</taxon>
        <taxon>Bacillati</taxon>
        <taxon>Actinomycetota</taxon>
        <taxon>Actinomycetes</taxon>
        <taxon>Propionibacteriales</taxon>
        <taxon>Propionibacteriaceae</taxon>
        <taxon>Propionibacterium</taxon>
    </lineage>
</organism>
<evidence type="ECO:0000256" key="1">
    <source>
        <dbReference type="SAM" id="MobiDB-lite"/>
    </source>
</evidence>
<sequence>MDTTPGTVHPPQHASARLQWAENWARKQQARRYAHRLLGATGTLAGATTLAMVTWATSQAGPAAALARPPTTGWASARPTAATAPGHSHAEPHHAGHHGATAACSIIDHPTRDEQATHSLAHGTVWLRYQPALDAEQAATLHVVPTSRPAGALRPPAHPPTAA</sequence>
<gene>
    <name evidence="2" type="ORF">PFCIRM138_07160</name>
</gene>
<dbReference type="InterPro" id="IPR021454">
    <property type="entry name" value="DUF3105"/>
</dbReference>
<accession>A0A0B7NZQ6</accession>
<protein>
    <recommendedName>
        <fullName evidence="3">DUF3105 domain-containing protein</fullName>
    </recommendedName>
</protein>